<keyword evidence="1" id="KW-0812">Transmembrane</keyword>
<keyword evidence="1" id="KW-1133">Transmembrane helix</keyword>
<dbReference type="Proteomes" id="UP000752012">
    <property type="component" value="Unassembled WGS sequence"/>
</dbReference>
<protein>
    <submittedName>
        <fullName evidence="2">EpsG family protein</fullName>
    </submittedName>
</protein>
<organism evidence="2 3">
    <name type="scientific">Alkalicoccus luteus</name>
    <dbReference type="NCBI Taxonomy" id="1237094"/>
    <lineage>
        <taxon>Bacteria</taxon>
        <taxon>Bacillati</taxon>
        <taxon>Bacillota</taxon>
        <taxon>Bacilli</taxon>
        <taxon>Bacillales</taxon>
        <taxon>Bacillaceae</taxon>
        <taxon>Alkalicoccus</taxon>
    </lineage>
</organism>
<evidence type="ECO:0000256" key="1">
    <source>
        <dbReference type="SAM" id="Phobius"/>
    </source>
</evidence>
<feature type="transmembrane region" description="Helical" evidence="1">
    <location>
        <begin position="103"/>
        <end position="123"/>
    </location>
</feature>
<keyword evidence="1" id="KW-0472">Membrane</keyword>
<feature type="transmembrane region" description="Helical" evidence="1">
    <location>
        <begin position="246"/>
        <end position="264"/>
    </location>
</feature>
<dbReference type="AlphaFoldDB" id="A0A969TW71"/>
<feature type="transmembrane region" description="Helical" evidence="1">
    <location>
        <begin position="276"/>
        <end position="296"/>
    </location>
</feature>
<accession>A0A969TW71</accession>
<dbReference type="RefSeq" id="WP_168008574.1">
    <property type="nucleotide sequence ID" value="NZ_JAATHJ010000030.1"/>
</dbReference>
<keyword evidence="3" id="KW-1185">Reference proteome</keyword>
<dbReference type="EMBL" id="JAATHJ010000030">
    <property type="protein sequence ID" value="NJP38766.1"/>
    <property type="molecule type" value="Genomic_DNA"/>
</dbReference>
<evidence type="ECO:0000313" key="3">
    <source>
        <dbReference type="Proteomes" id="UP000752012"/>
    </source>
</evidence>
<feature type="transmembrane region" description="Helical" evidence="1">
    <location>
        <begin position="172"/>
        <end position="193"/>
    </location>
</feature>
<feature type="transmembrane region" description="Helical" evidence="1">
    <location>
        <begin position="326"/>
        <end position="345"/>
    </location>
</feature>
<feature type="transmembrane region" description="Helical" evidence="1">
    <location>
        <begin position="302"/>
        <end position="319"/>
    </location>
</feature>
<dbReference type="Pfam" id="PF14897">
    <property type="entry name" value="EpsG"/>
    <property type="match status" value="1"/>
</dbReference>
<feature type="transmembrane region" description="Helical" evidence="1">
    <location>
        <begin position="129"/>
        <end position="145"/>
    </location>
</feature>
<dbReference type="InterPro" id="IPR049458">
    <property type="entry name" value="EpsG-like"/>
</dbReference>
<proteinExistence type="predicted"/>
<gene>
    <name evidence="2" type="ORF">HCN83_14455</name>
</gene>
<sequence length="363" mass="40815">MEMLWLNLGAVFGFAVTARYFSKSVTDTLPFPQKVKPNAVLALLALAMMVTVSGLRSGIGDTYVYREDYDNTIWTLQAALEGDEPGFGVLQWLLQSISYDGQILIFTCALITLTIITAVTYHYSRLFELSLYVFITSGMFLVSMNGMRQYLAAAIVFAGASFLFNGKFVPYAALVLLASTFHQSALIMLPVYFIVRRKAWTKQTILFLFAGVIIAFGYEQFSSVIFGALEDTRYGGYSEFDEGGANIIRVAVAAAPLIVAYMGRHKLEKIFPQADVVVNLSLMGVLFMLLSTQLWIFARMAIYFDLFSLILVSWIVKVFAKKDQPFIYFAIVGCYLIYFVFEYSVTLNIQYNSQYIPLFRGGE</sequence>
<name>A0A969TW71_9BACI</name>
<feature type="transmembrane region" description="Helical" evidence="1">
    <location>
        <begin position="205"/>
        <end position="226"/>
    </location>
</feature>
<comment type="caution">
    <text evidence="2">The sequence shown here is derived from an EMBL/GenBank/DDBJ whole genome shotgun (WGS) entry which is preliminary data.</text>
</comment>
<reference evidence="2 3" key="1">
    <citation type="submission" date="2020-03" db="EMBL/GenBank/DDBJ databases">
        <title>Assessment of the enzymatic potential of alkaline-tolerant lipase obtained from Bacillus luteus H11 (technogenic soil) for the bioremediation of saline soils contaminated with petroleum substances.</title>
        <authorList>
            <person name="Kalwasinska A."/>
        </authorList>
    </citation>
    <scope>NUCLEOTIDE SEQUENCE [LARGE SCALE GENOMIC DNA]</scope>
    <source>
        <strain evidence="2 3">H11</strain>
    </source>
</reference>
<evidence type="ECO:0000313" key="2">
    <source>
        <dbReference type="EMBL" id="NJP38766.1"/>
    </source>
</evidence>
<feature type="transmembrane region" description="Helical" evidence="1">
    <location>
        <begin position="41"/>
        <end position="59"/>
    </location>
</feature>